<keyword evidence="2" id="KW-0472">Membrane</keyword>
<accession>A0ABU7JKA2</accession>
<feature type="non-terminal residue" evidence="4">
    <location>
        <position position="312"/>
    </location>
</feature>
<dbReference type="RefSeq" id="WP_330089400.1">
    <property type="nucleotide sequence ID" value="NZ_JAUGZK010000027.1"/>
</dbReference>
<evidence type="ECO:0000256" key="1">
    <source>
        <dbReference type="SAM" id="Coils"/>
    </source>
</evidence>
<dbReference type="InterPro" id="IPR002477">
    <property type="entry name" value="Peptidoglycan-bd-like"/>
</dbReference>
<dbReference type="Gene3D" id="1.10.101.10">
    <property type="entry name" value="PGBD-like superfamily/PGBD"/>
    <property type="match status" value="1"/>
</dbReference>
<keyword evidence="2" id="KW-0812">Transmembrane</keyword>
<keyword evidence="1" id="KW-0175">Coiled coil</keyword>
<keyword evidence="5" id="KW-1185">Reference proteome</keyword>
<feature type="domain" description="Peptidoglycan binding-like" evidence="3">
    <location>
        <begin position="260"/>
        <end position="307"/>
    </location>
</feature>
<dbReference type="InterPro" id="IPR036366">
    <property type="entry name" value="PGBDSf"/>
</dbReference>
<proteinExistence type="predicted"/>
<name>A0ABU7JKA2_9GAMM</name>
<evidence type="ECO:0000313" key="4">
    <source>
        <dbReference type="EMBL" id="MEE2026107.1"/>
    </source>
</evidence>
<keyword evidence="2" id="KW-1133">Transmembrane helix</keyword>
<comment type="caution">
    <text evidence="4">The sequence shown here is derived from an EMBL/GenBank/DDBJ whole genome shotgun (WGS) entry which is preliminary data.</text>
</comment>
<evidence type="ECO:0000256" key="2">
    <source>
        <dbReference type="SAM" id="Phobius"/>
    </source>
</evidence>
<sequence length="312" mass="35869">MSHIETAVLASKRIEAILREGFAAEGRGLHEYLGSVEHRIPSHVVKKARYIASVRNQVVHQEGVIFDLSEFNQAVEYVVLALNTQLEQERIEREHQENLKREQERIEREYQENLKREQERIKREHQERLNRDQQKNHDKQYLDGGSNEKACSECNDINLAYDYVASQNRYLLFFLLTLICTCTYLFLNLLAEKEGRKNDARNHSSRIGYLRQELDNAKSEVTKSCEVYFPVVAEDLGVDVGEASLLTIKEETTIEIVESEDDIKSIQKRLNELAFEAGQVDGLFGSATTLAIQKFQKLNGLNPTGVLLEVEL</sequence>
<reference evidence="4 5" key="1">
    <citation type="submission" date="2023-06" db="EMBL/GenBank/DDBJ databases">
        <title>Alkalimonas sp., MEB004 an alkaliphilic bacterium isolated from Lonar Lake, India.</title>
        <authorList>
            <person name="Joshi A."/>
            <person name="Thite S."/>
        </authorList>
    </citation>
    <scope>NUCLEOTIDE SEQUENCE [LARGE SCALE GENOMIC DNA]</scope>
    <source>
        <strain evidence="4 5">MEB004</strain>
    </source>
</reference>
<evidence type="ECO:0000313" key="5">
    <source>
        <dbReference type="Proteomes" id="UP001339167"/>
    </source>
</evidence>
<feature type="coiled-coil region" evidence="1">
    <location>
        <begin position="249"/>
        <end position="276"/>
    </location>
</feature>
<feature type="transmembrane region" description="Helical" evidence="2">
    <location>
        <begin position="170"/>
        <end position="191"/>
    </location>
</feature>
<dbReference type="SUPFAM" id="SSF47090">
    <property type="entry name" value="PGBD-like"/>
    <property type="match status" value="1"/>
</dbReference>
<gene>
    <name evidence="4" type="ORF">QWF21_17870</name>
</gene>
<protein>
    <submittedName>
        <fullName evidence="4">Peptidoglycan-binding protein</fullName>
    </submittedName>
</protein>
<dbReference type="EMBL" id="JAUGZK010000027">
    <property type="protein sequence ID" value="MEE2026107.1"/>
    <property type="molecule type" value="Genomic_DNA"/>
</dbReference>
<dbReference type="Pfam" id="PF01471">
    <property type="entry name" value="PG_binding_1"/>
    <property type="match status" value="1"/>
</dbReference>
<evidence type="ECO:0000259" key="3">
    <source>
        <dbReference type="Pfam" id="PF01471"/>
    </source>
</evidence>
<organism evidence="4 5">
    <name type="scientific">Alkalimonas mucilaginosa</name>
    <dbReference type="NCBI Taxonomy" id="3057676"/>
    <lineage>
        <taxon>Bacteria</taxon>
        <taxon>Pseudomonadati</taxon>
        <taxon>Pseudomonadota</taxon>
        <taxon>Gammaproteobacteria</taxon>
        <taxon>Alkalimonas</taxon>
    </lineage>
</organism>
<feature type="coiled-coil region" evidence="1">
    <location>
        <begin position="86"/>
        <end position="135"/>
    </location>
</feature>
<dbReference type="InterPro" id="IPR036365">
    <property type="entry name" value="PGBD-like_sf"/>
</dbReference>
<dbReference type="Proteomes" id="UP001339167">
    <property type="component" value="Unassembled WGS sequence"/>
</dbReference>